<dbReference type="CDD" id="cd04186">
    <property type="entry name" value="GT_2_like_c"/>
    <property type="match status" value="1"/>
</dbReference>
<dbReference type="Gene3D" id="3.90.550.10">
    <property type="entry name" value="Spore Coat Polysaccharide Biosynthesis Protein SpsA, Chain A"/>
    <property type="match status" value="1"/>
</dbReference>
<accession>A0ABW9DZU2</accession>
<dbReference type="SUPFAM" id="SSF53448">
    <property type="entry name" value="Nucleotide-diphospho-sugar transferases"/>
    <property type="match status" value="1"/>
</dbReference>
<evidence type="ECO:0000313" key="1">
    <source>
        <dbReference type="EMBL" id="MFM0640725.1"/>
    </source>
</evidence>
<dbReference type="Pfam" id="PF13641">
    <property type="entry name" value="Glyco_tranf_2_3"/>
    <property type="match status" value="1"/>
</dbReference>
<evidence type="ECO:0000313" key="2">
    <source>
        <dbReference type="Proteomes" id="UP001629432"/>
    </source>
</evidence>
<organism evidence="1 2">
    <name type="scientific">Paraburkholderia metrosideri</name>
    <dbReference type="NCBI Taxonomy" id="580937"/>
    <lineage>
        <taxon>Bacteria</taxon>
        <taxon>Pseudomonadati</taxon>
        <taxon>Pseudomonadota</taxon>
        <taxon>Betaproteobacteria</taxon>
        <taxon>Burkholderiales</taxon>
        <taxon>Burkholderiaceae</taxon>
        <taxon>Paraburkholderia</taxon>
    </lineage>
</organism>
<dbReference type="RefSeq" id="WP_408339358.1">
    <property type="nucleotide sequence ID" value="NZ_JAQQCF010000031.1"/>
</dbReference>
<name>A0ABW9DZU2_9BURK</name>
<dbReference type="InterPro" id="IPR029044">
    <property type="entry name" value="Nucleotide-diphossugar_trans"/>
</dbReference>
<sequence>MENLKKLSAIIVNYKTADLTMNCVRSLTEFGVVHAEDIVVIDNASPDDSFKRLREVLPSGVRLARAAVNRGFGAGVNFGMVGCKQDLVLVLNPDTYFVDYSIAKALEVFNENLDVGIVGLDLKYPNGIRQYSARRFYSLLDIVGRRSRLGRLRHFQKRTIQHLMLESWEFDQPFDADWVMGTGFIIRRHMFENLGGMDEKYFLYMEDVDLCARTWQSGSRVVCVPGAQLMHQHQRVSVAGPFSLAGKRHLQSLLHFRNKFEVPLINPPVISKDINW</sequence>
<keyword evidence="2" id="KW-1185">Reference proteome</keyword>
<dbReference type="EMBL" id="JAQQCF010000031">
    <property type="protein sequence ID" value="MFM0640725.1"/>
    <property type="molecule type" value="Genomic_DNA"/>
</dbReference>
<protein>
    <submittedName>
        <fullName evidence="1">Glycosyltransferase family 2 protein</fullName>
    </submittedName>
</protein>
<proteinExistence type="predicted"/>
<dbReference type="PANTHER" id="PTHR43179">
    <property type="entry name" value="RHAMNOSYLTRANSFERASE WBBL"/>
    <property type="match status" value="1"/>
</dbReference>
<dbReference type="Proteomes" id="UP001629432">
    <property type="component" value="Unassembled WGS sequence"/>
</dbReference>
<gene>
    <name evidence="1" type="ORF">PQQ63_28920</name>
</gene>
<comment type="caution">
    <text evidence="1">The sequence shown here is derived from an EMBL/GenBank/DDBJ whole genome shotgun (WGS) entry which is preliminary data.</text>
</comment>
<reference evidence="1 2" key="1">
    <citation type="journal article" date="2024" name="Chem. Sci.">
        <title>Discovery of megapolipeptins by genome mining of a Burkholderiales bacteria collection.</title>
        <authorList>
            <person name="Paulo B.S."/>
            <person name="Recchia M.J.J."/>
            <person name="Lee S."/>
            <person name="Fergusson C.H."/>
            <person name="Romanowski S.B."/>
            <person name="Hernandez A."/>
            <person name="Krull N."/>
            <person name="Liu D.Y."/>
            <person name="Cavanagh H."/>
            <person name="Bos A."/>
            <person name="Gray C.A."/>
            <person name="Murphy B.T."/>
            <person name="Linington R.G."/>
            <person name="Eustaquio A.S."/>
        </authorList>
    </citation>
    <scope>NUCLEOTIDE SEQUENCE [LARGE SCALE GENOMIC DNA]</scope>
    <source>
        <strain evidence="1 2">RL17-338-BIC-A</strain>
    </source>
</reference>
<dbReference type="PANTHER" id="PTHR43179:SF7">
    <property type="entry name" value="RHAMNOSYLTRANSFERASE WBBL"/>
    <property type="match status" value="1"/>
</dbReference>